<dbReference type="GO" id="GO:0004519">
    <property type="term" value="F:endonuclease activity"/>
    <property type="evidence" value="ECO:0007669"/>
    <property type="project" value="InterPro"/>
</dbReference>
<gene>
    <name evidence="1" type="ORF">D1114_14130</name>
</gene>
<dbReference type="AlphaFoldDB" id="A0AAX1UJ76"/>
<reference evidence="1 2" key="1">
    <citation type="submission" date="2018-08" db="EMBL/GenBank/DDBJ databases">
        <title>Draft genome sequence of Rhodobacter sphaeroides FY.</title>
        <authorList>
            <person name="Rayyan A."/>
            <person name="Meyer T.E."/>
            <person name="Kyndt J.A."/>
        </authorList>
    </citation>
    <scope>NUCLEOTIDE SEQUENCE [LARGE SCALE GENOMIC DNA]</scope>
    <source>
        <strain evidence="1 2">FY</strain>
    </source>
</reference>
<protein>
    <submittedName>
        <fullName evidence="1">Type II toxin-antitoxin system HigB family toxin</fullName>
    </submittedName>
</protein>
<dbReference type="EMBL" id="QWGP01000016">
    <property type="protein sequence ID" value="RHZ93738.1"/>
    <property type="molecule type" value="Genomic_DNA"/>
</dbReference>
<name>A0AAX1UJ76_CERSP</name>
<accession>A0AAX1UJ76</accession>
<sequence>MRIIARNTITAYAASHLETRASLEHWFRVAKAASWGTTQDVQASFPKAKVLNAERVRFEVQGGNYRMVVAFDFVRAIAYIKFIGTHAEYDRIDALTVSQAF</sequence>
<proteinExistence type="predicted"/>
<organism evidence="1 2">
    <name type="scientific">Cereibacter sphaeroides</name>
    <name type="common">Rhodobacter sphaeroides</name>
    <dbReference type="NCBI Taxonomy" id="1063"/>
    <lineage>
        <taxon>Bacteria</taxon>
        <taxon>Pseudomonadati</taxon>
        <taxon>Pseudomonadota</taxon>
        <taxon>Alphaproteobacteria</taxon>
        <taxon>Rhodobacterales</taxon>
        <taxon>Paracoccaceae</taxon>
        <taxon>Cereibacter</taxon>
    </lineage>
</organism>
<dbReference type="GO" id="GO:0003723">
    <property type="term" value="F:RNA binding"/>
    <property type="evidence" value="ECO:0007669"/>
    <property type="project" value="InterPro"/>
</dbReference>
<dbReference type="GO" id="GO:0110001">
    <property type="term" value="C:toxin-antitoxin complex"/>
    <property type="evidence" value="ECO:0007669"/>
    <property type="project" value="InterPro"/>
</dbReference>
<evidence type="ECO:0000313" key="2">
    <source>
        <dbReference type="Proteomes" id="UP000266305"/>
    </source>
</evidence>
<dbReference type="InterPro" id="IPR018669">
    <property type="entry name" value="Toxin_HigB"/>
</dbReference>
<evidence type="ECO:0000313" key="1">
    <source>
        <dbReference type="EMBL" id="RHZ93738.1"/>
    </source>
</evidence>
<dbReference type="Proteomes" id="UP000266305">
    <property type="component" value="Unassembled WGS sequence"/>
</dbReference>
<dbReference type="Pfam" id="PF09907">
    <property type="entry name" value="HigB_toxin"/>
    <property type="match status" value="1"/>
</dbReference>
<comment type="caution">
    <text evidence="1">The sequence shown here is derived from an EMBL/GenBank/DDBJ whole genome shotgun (WGS) entry which is preliminary data.</text>
</comment>